<dbReference type="PATRIC" id="fig|665004.4.peg.2921"/>
<dbReference type="OrthoDB" id="3422637at2"/>
<dbReference type="SUPFAM" id="SSF47413">
    <property type="entry name" value="lambda repressor-like DNA-binding domains"/>
    <property type="match status" value="1"/>
</dbReference>
<dbReference type="SMART" id="SM00530">
    <property type="entry name" value="HTH_XRE"/>
    <property type="match status" value="1"/>
</dbReference>
<dbReference type="InterPro" id="IPR010982">
    <property type="entry name" value="Lambda_DNA-bd_dom_sf"/>
</dbReference>
<dbReference type="GO" id="GO:0003677">
    <property type="term" value="F:DNA binding"/>
    <property type="evidence" value="ECO:0007669"/>
    <property type="project" value="UniProtKB-KW"/>
</dbReference>
<evidence type="ECO:0000313" key="3">
    <source>
        <dbReference type="Proteomes" id="UP000074382"/>
    </source>
</evidence>
<keyword evidence="3" id="KW-1185">Reference proteome</keyword>
<feature type="domain" description="HTH cro/C1-type" evidence="1">
    <location>
        <begin position="16"/>
        <end position="69"/>
    </location>
</feature>
<dbReference type="InterPro" id="IPR043917">
    <property type="entry name" value="DUF5753"/>
</dbReference>
<dbReference type="AlphaFoldDB" id="A0A147KKY7"/>
<dbReference type="STRING" id="665004.AC529_04055"/>
<protein>
    <submittedName>
        <fullName evidence="2">DNA-binding protein</fullName>
    </submittedName>
</protein>
<dbReference type="RefSeq" id="WP_068757112.1">
    <property type="nucleotide sequence ID" value="NZ_KQ950183.1"/>
</dbReference>
<sequence>MAHTVKGRWVKIGRQIKGCRERAGLSQRELARRVALSPTMFSAMERGARGIKREHLERIDKVLGTGGVLVDAWDRSSDSGLPEWYQDGAERERMAFEIRQYHPLVVPGLLQTEEYARTLLRVGLPHSTPAEIEDLVRCRMDRQAILTSDRPPRLLVVVDEGVLRRPLGGRGIMKRQLARLLEASDEQHISIQVVPYDTEHHPGLSNAFTLYEISGRGSVLYVETRGSGTATDDTEKVNDHIRLFGDLLGVALPPVASRKLIEQILGEFS</sequence>
<dbReference type="EMBL" id="LGEM01000017">
    <property type="protein sequence ID" value="KUP97956.1"/>
    <property type="molecule type" value="Genomic_DNA"/>
</dbReference>
<name>A0A147KKY7_THECS</name>
<dbReference type="Gene3D" id="1.10.260.40">
    <property type="entry name" value="lambda repressor-like DNA-binding domains"/>
    <property type="match status" value="1"/>
</dbReference>
<organism evidence="2 3">
    <name type="scientific">Thermobifida cellulosilytica TB100</name>
    <dbReference type="NCBI Taxonomy" id="665004"/>
    <lineage>
        <taxon>Bacteria</taxon>
        <taxon>Bacillati</taxon>
        <taxon>Actinomycetota</taxon>
        <taxon>Actinomycetes</taxon>
        <taxon>Streptosporangiales</taxon>
        <taxon>Nocardiopsidaceae</taxon>
        <taxon>Thermobifida</taxon>
    </lineage>
</organism>
<proteinExistence type="predicted"/>
<keyword evidence="2" id="KW-0238">DNA-binding</keyword>
<gene>
    <name evidence="2" type="ORF">AC529_04055</name>
</gene>
<dbReference type="CDD" id="cd00093">
    <property type="entry name" value="HTH_XRE"/>
    <property type="match status" value="1"/>
</dbReference>
<accession>A0A147KKY7</accession>
<dbReference type="Pfam" id="PF13560">
    <property type="entry name" value="HTH_31"/>
    <property type="match status" value="1"/>
</dbReference>
<dbReference type="Pfam" id="PF19054">
    <property type="entry name" value="DUF5753"/>
    <property type="match status" value="1"/>
</dbReference>
<dbReference type="PROSITE" id="PS50943">
    <property type="entry name" value="HTH_CROC1"/>
    <property type="match status" value="1"/>
</dbReference>
<dbReference type="InterPro" id="IPR001387">
    <property type="entry name" value="Cro/C1-type_HTH"/>
</dbReference>
<dbReference type="Proteomes" id="UP000074382">
    <property type="component" value="Unassembled WGS sequence"/>
</dbReference>
<comment type="caution">
    <text evidence="2">The sequence shown here is derived from an EMBL/GenBank/DDBJ whole genome shotgun (WGS) entry which is preliminary data.</text>
</comment>
<evidence type="ECO:0000259" key="1">
    <source>
        <dbReference type="PROSITE" id="PS50943"/>
    </source>
</evidence>
<reference evidence="3" key="1">
    <citation type="journal article" date="2017" name="Acta Aliment.">
        <title>Plant polysaccharide degrading enzyme system of Thermpbifida cellulosilytica TB100 revealed by de novo genome project data.</title>
        <authorList>
            <person name="Toth A."/>
            <person name="Baka E."/>
            <person name="Luzics S."/>
            <person name="Bata-Vidacs I."/>
            <person name="Nagy I."/>
            <person name="Balint B."/>
            <person name="Herceg R."/>
            <person name="Olasz F."/>
            <person name="Wilk T."/>
            <person name="Nagy T."/>
            <person name="Kriszt B."/>
            <person name="Nagy I."/>
            <person name="Kukolya J."/>
        </authorList>
    </citation>
    <scope>NUCLEOTIDE SEQUENCE [LARGE SCALE GENOMIC DNA]</scope>
    <source>
        <strain evidence="3">TB100</strain>
    </source>
</reference>
<evidence type="ECO:0000313" key="2">
    <source>
        <dbReference type="EMBL" id="KUP97956.1"/>
    </source>
</evidence>